<reference evidence="1" key="2">
    <citation type="submission" date="2011-02" db="EMBL/GenBank/DDBJ databases">
        <authorList>
            <person name="MacLean D."/>
        </authorList>
    </citation>
    <scope>NUCLEOTIDE SEQUENCE</scope>
</reference>
<protein>
    <submittedName>
        <fullName evidence="1">AlNc14C30G2841 protein</fullName>
    </submittedName>
</protein>
<sequence length="57" mass="6657">MFLHPIQKLSKSGCETPFATTKSSRDERYLHDIGRRRDDLPIKVRVGKTDLQLLKFL</sequence>
<proteinExistence type="predicted"/>
<reference evidence="1" key="1">
    <citation type="journal article" date="2011" name="PLoS Biol.">
        <title>Gene gain and loss during evolution of obligate parasitism in the white rust pathogen of Arabidopsis thaliana.</title>
        <authorList>
            <person name="Kemen E."/>
            <person name="Gardiner A."/>
            <person name="Schultz-Larsen T."/>
            <person name="Kemen A.C."/>
            <person name="Balmuth A.L."/>
            <person name="Robert-Seilaniantz A."/>
            <person name="Bailey K."/>
            <person name="Holub E."/>
            <person name="Studholme D.J."/>
            <person name="Maclean D."/>
            <person name="Jones J.D."/>
        </authorList>
    </citation>
    <scope>NUCLEOTIDE SEQUENCE</scope>
</reference>
<name>F0W7N6_9STRA</name>
<dbReference type="AlphaFoldDB" id="F0W7N6"/>
<evidence type="ECO:0000313" key="1">
    <source>
        <dbReference type="EMBL" id="CCA17137.1"/>
    </source>
</evidence>
<gene>
    <name evidence="1" type="primary">AlNc14C30G2841</name>
    <name evidence="1" type="ORF">ALNC14_032800</name>
</gene>
<dbReference type="EMBL" id="FR824075">
    <property type="protein sequence ID" value="CCA17137.1"/>
    <property type="molecule type" value="Genomic_DNA"/>
</dbReference>
<accession>F0W7N6</accession>
<organism evidence="1">
    <name type="scientific">Albugo laibachii Nc14</name>
    <dbReference type="NCBI Taxonomy" id="890382"/>
    <lineage>
        <taxon>Eukaryota</taxon>
        <taxon>Sar</taxon>
        <taxon>Stramenopiles</taxon>
        <taxon>Oomycota</taxon>
        <taxon>Peronosporomycetes</taxon>
        <taxon>Albuginales</taxon>
        <taxon>Albuginaceae</taxon>
        <taxon>Albugo</taxon>
    </lineage>
</organism>
<dbReference type="HOGENOM" id="CLU_3000384_0_0_1"/>